<dbReference type="OrthoDB" id="5607at2759"/>
<evidence type="ECO:0000256" key="1">
    <source>
        <dbReference type="SAM" id="MobiDB-lite"/>
    </source>
</evidence>
<dbReference type="InterPro" id="IPR023170">
    <property type="entry name" value="HhH_base_excis_C"/>
</dbReference>
<feature type="region of interest" description="Disordered" evidence="1">
    <location>
        <begin position="1"/>
        <end position="82"/>
    </location>
</feature>
<dbReference type="Pfam" id="PF00730">
    <property type="entry name" value="HhH-GPD"/>
    <property type="match status" value="1"/>
</dbReference>
<dbReference type="PANTHER" id="PTHR47203">
    <property type="match status" value="1"/>
</dbReference>
<dbReference type="CDD" id="cd00056">
    <property type="entry name" value="ENDO3c"/>
    <property type="match status" value="1"/>
</dbReference>
<organism evidence="3 4">
    <name type="scientific">Polytolypa hystricis (strain UAMH7299)</name>
    <dbReference type="NCBI Taxonomy" id="1447883"/>
    <lineage>
        <taxon>Eukaryota</taxon>
        <taxon>Fungi</taxon>
        <taxon>Dikarya</taxon>
        <taxon>Ascomycota</taxon>
        <taxon>Pezizomycotina</taxon>
        <taxon>Eurotiomycetes</taxon>
        <taxon>Eurotiomycetidae</taxon>
        <taxon>Onygenales</taxon>
        <taxon>Onygenales incertae sedis</taxon>
        <taxon>Polytolypa</taxon>
    </lineage>
</organism>
<dbReference type="Proteomes" id="UP000224634">
    <property type="component" value="Unassembled WGS sequence"/>
</dbReference>
<keyword evidence="4" id="KW-1185">Reference proteome</keyword>
<feature type="compositionally biased region" description="Basic and acidic residues" evidence="1">
    <location>
        <begin position="50"/>
        <end position="60"/>
    </location>
</feature>
<dbReference type="Gene3D" id="1.10.340.30">
    <property type="entry name" value="Hypothetical protein, domain 2"/>
    <property type="match status" value="1"/>
</dbReference>
<name>A0A2B7XVY0_POLH7</name>
<accession>A0A2B7XVY0</accession>
<dbReference type="InterPro" id="IPR003265">
    <property type="entry name" value="HhH-GPD_domain"/>
</dbReference>
<dbReference type="InterPro" id="IPR011257">
    <property type="entry name" value="DNA_glycosylase"/>
</dbReference>
<dbReference type="GO" id="GO:0000702">
    <property type="term" value="F:oxidized base lesion DNA N-glycosylase activity"/>
    <property type="evidence" value="ECO:0007669"/>
    <property type="project" value="UniProtKB-ARBA"/>
</dbReference>
<protein>
    <recommendedName>
        <fullName evidence="2">HhH-GPD domain-containing protein</fullName>
    </recommendedName>
</protein>
<evidence type="ECO:0000313" key="4">
    <source>
        <dbReference type="Proteomes" id="UP000224634"/>
    </source>
</evidence>
<feature type="compositionally biased region" description="Polar residues" evidence="1">
    <location>
        <begin position="9"/>
        <end position="24"/>
    </location>
</feature>
<gene>
    <name evidence="3" type="ORF">AJ80_06606</name>
</gene>
<evidence type="ECO:0000313" key="3">
    <source>
        <dbReference type="EMBL" id="PGH12782.1"/>
    </source>
</evidence>
<evidence type="ECO:0000259" key="2">
    <source>
        <dbReference type="SMART" id="SM00478"/>
    </source>
</evidence>
<feature type="region of interest" description="Disordered" evidence="1">
    <location>
        <begin position="112"/>
        <end position="137"/>
    </location>
</feature>
<dbReference type="SMART" id="SM00478">
    <property type="entry name" value="ENDO3c"/>
    <property type="match status" value="1"/>
</dbReference>
<reference evidence="3 4" key="1">
    <citation type="submission" date="2017-10" db="EMBL/GenBank/DDBJ databases">
        <title>Comparative genomics in systemic dimorphic fungi from Ajellomycetaceae.</title>
        <authorList>
            <person name="Munoz J.F."/>
            <person name="Mcewen J.G."/>
            <person name="Clay O.K."/>
            <person name="Cuomo C.A."/>
        </authorList>
    </citation>
    <scope>NUCLEOTIDE SEQUENCE [LARGE SCALE GENOMIC DNA]</scope>
    <source>
        <strain evidence="3 4">UAMH7299</strain>
    </source>
</reference>
<proteinExistence type="predicted"/>
<dbReference type="AlphaFoldDB" id="A0A2B7XVY0"/>
<comment type="caution">
    <text evidence="3">The sequence shown here is derived from an EMBL/GenBank/DDBJ whole genome shotgun (WGS) entry which is preliminary data.</text>
</comment>
<feature type="region of interest" description="Disordered" evidence="1">
    <location>
        <begin position="149"/>
        <end position="173"/>
    </location>
</feature>
<dbReference type="STRING" id="1447883.A0A2B7XVY0"/>
<feature type="domain" description="HhH-GPD" evidence="2">
    <location>
        <begin position="236"/>
        <end position="428"/>
    </location>
</feature>
<dbReference type="EMBL" id="PDNA01000113">
    <property type="protein sequence ID" value="PGH12782.1"/>
    <property type="molecule type" value="Genomic_DNA"/>
</dbReference>
<sequence>MEARITRASAAQQQETTSLSTVSVQPGQTGQEQQQQLSTPFATPTKKKKAPDPDVGRRSSVDALQGGVPLTPESSRKRKRKDSIVEADVNELLPHNLGRRIIAVSRSRASQHRRTVIAEDNPPAKKPSSLPRTNEKQIADSVLIEKTSTTTTITSPLPNGISARKPSRNPYGLTPGLTPFPTWPHPTPTECEEIHTLLARLHGPVTAPNTLPTPSLKISGCGEVPSILDALIRTLLSGATSGNNSALAFQGLVRKFGIVEREGVVGHGSVDWDKVRRAEVEEVYEAVKSGGLARAKSMYIKRILDMVYEQNVTRRKGGSGGAVVKAEEEGADDDDEHVLLSLNHLHALSKEDALMEFIKFPGIGVKTAACVVLFCLQRPCFAVDTHVFRICKWLGWLPPAEGETETESEVETLVEAKKSKKKTKKAKTKTRVNEITAFSHLEMRVPDHLKYALHQLFIFHGKNCPRCRAITGENSEGWEKGCVIDHLVKRTGKRKGVAGVGEWQAGSRRDGAVDEMFRKAREKGVKKT</sequence>
<dbReference type="SUPFAM" id="SSF48150">
    <property type="entry name" value="DNA-glycosylase"/>
    <property type="match status" value="1"/>
</dbReference>
<feature type="compositionally biased region" description="Low complexity" evidence="1">
    <location>
        <begin position="25"/>
        <end position="44"/>
    </location>
</feature>
<dbReference type="PANTHER" id="PTHR47203:SF1">
    <property type="entry name" value="HYPOTHETICAL BASE EXCISION DNA REPAIR PROTEIN (EUROFUNG)"/>
    <property type="match status" value="1"/>
</dbReference>
<dbReference type="GO" id="GO:0006285">
    <property type="term" value="P:base-excision repair, AP site formation"/>
    <property type="evidence" value="ECO:0007669"/>
    <property type="project" value="UniProtKB-ARBA"/>
</dbReference>
<dbReference type="Gene3D" id="1.10.1670.10">
    <property type="entry name" value="Helix-hairpin-Helix base-excision DNA repair enzymes (C-terminal)"/>
    <property type="match status" value="1"/>
</dbReference>